<protein>
    <submittedName>
        <fullName evidence="2">Uncharacterized protein</fullName>
    </submittedName>
</protein>
<dbReference type="Gene3D" id="3.40.50.1980">
    <property type="entry name" value="Nitrogenase molybdenum iron protein domain"/>
    <property type="match status" value="1"/>
</dbReference>
<dbReference type="SUPFAM" id="SSF53807">
    <property type="entry name" value="Helical backbone' metal receptor"/>
    <property type="match status" value="1"/>
</dbReference>
<proteinExistence type="predicted"/>
<sequence>MLTLASCGGGSSPGSTSDPAPSEPATTRPAPPAEVATPRATTEPTDAFPVTIRHEYGSTVVPRAPQRVVALSNRFGDAAFALG</sequence>
<name>A0A6J4HH50_9ACTN</name>
<gene>
    <name evidence="2" type="ORF">AVDCRST_MAG10-780</name>
</gene>
<feature type="compositionally biased region" description="Low complexity" evidence="1">
    <location>
        <begin position="13"/>
        <end position="45"/>
    </location>
</feature>
<feature type="region of interest" description="Disordered" evidence="1">
    <location>
        <begin position="1"/>
        <end position="48"/>
    </location>
</feature>
<reference evidence="2" key="1">
    <citation type="submission" date="2020-02" db="EMBL/GenBank/DDBJ databases">
        <authorList>
            <person name="Meier V. D."/>
        </authorList>
    </citation>
    <scope>NUCLEOTIDE SEQUENCE</scope>
    <source>
        <strain evidence="2">AVDCRST_MAG10</strain>
    </source>
</reference>
<evidence type="ECO:0000313" key="2">
    <source>
        <dbReference type="EMBL" id="CAA9223053.1"/>
    </source>
</evidence>
<evidence type="ECO:0000256" key="1">
    <source>
        <dbReference type="SAM" id="MobiDB-lite"/>
    </source>
</evidence>
<dbReference type="EMBL" id="CADCTB010000050">
    <property type="protein sequence ID" value="CAA9223053.1"/>
    <property type="molecule type" value="Genomic_DNA"/>
</dbReference>
<dbReference type="AlphaFoldDB" id="A0A6J4HH50"/>
<accession>A0A6J4HH50</accession>
<organism evidence="2">
    <name type="scientific">uncultured Acidimicrobiales bacterium</name>
    <dbReference type="NCBI Taxonomy" id="310071"/>
    <lineage>
        <taxon>Bacteria</taxon>
        <taxon>Bacillati</taxon>
        <taxon>Actinomycetota</taxon>
        <taxon>Acidimicrobiia</taxon>
        <taxon>Acidimicrobiales</taxon>
        <taxon>environmental samples</taxon>
    </lineage>
</organism>